<dbReference type="Pfam" id="PF20554">
    <property type="entry name" value="DUF6766"/>
    <property type="match status" value="1"/>
</dbReference>
<sequence length="81" mass="8786">MTVSRGAGRFLRENSLGLAFLLGFLLTLLGQLIAGRAEMNNDLVSAQLPPVGYLAYATSSDFAVDVTENWQSEYLQNTCNA</sequence>
<evidence type="ECO:0000313" key="1">
    <source>
        <dbReference type="EMBL" id="MEU3554350.1"/>
    </source>
</evidence>
<organism evidence="1 2">
    <name type="scientific">Streptomyces fragilis</name>
    <dbReference type="NCBI Taxonomy" id="67301"/>
    <lineage>
        <taxon>Bacteria</taxon>
        <taxon>Bacillati</taxon>
        <taxon>Actinomycetota</taxon>
        <taxon>Actinomycetes</taxon>
        <taxon>Kitasatosporales</taxon>
        <taxon>Streptomycetaceae</taxon>
        <taxon>Streptomyces</taxon>
    </lineage>
</organism>
<comment type="caution">
    <text evidence="1">The sequence shown here is derived from an EMBL/GenBank/DDBJ whole genome shotgun (WGS) entry which is preliminary data.</text>
</comment>
<accession>A0ABV2YF42</accession>
<dbReference type="EMBL" id="JBEZUR010000009">
    <property type="protein sequence ID" value="MEU3554350.1"/>
    <property type="molecule type" value="Genomic_DNA"/>
</dbReference>
<reference evidence="1 2" key="1">
    <citation type="submission" date="2024-06" db="EMBL/GenBank/DDBJ databases">
        <title>The Natural Products Discovery Center: Release of the First 8490 Sequenced Strains for Exploring Actinobacteria Biosynthetic Diversity.</title>
        <authorList>
            <person name="Kalkreuter E."/>
            <person name="Kautsar S.A."/>
            <person name="Yang D."/>
            <person name="Bader C.D."/>
            <person name="Teijaro C.N."/>
            <person name="Fluegel L."/>
            <person name="Davis C.M."/>
            <person name="Simpson J.R."/>
            <person name="Lauterbach L."/>
            <person name="Steele A.D."/>
            <person name="Gui C."/>
            <person name="Meng S."/>
            <person name="Li G."/>
            <person name="Viehrig K."/>
            <person name="Ye F."/>
            <person name="Su P."/>
            <person name="Kiefer A.F."/>
            <person name="Nichols A."/>
            <person name="Cepeda A.J."/>
            <person name="Yan W."/>
            <person name="Fan B."/>
            <person name="Jiang Y."/>
            <person name="Adhikari A."/>
            <person name="Zheng C.-J."/>
            <person name="Schuster L."/>
            <person name="Cowan T.M."/>
            <person name="Smanski M.J."/>
            <person name="Chevrette M.G."/>
            <person name="De Carvalho L.P.S."/>
            <person name="Shen B."/>
        </authorList>
    </citation>
    <scope>NUCLEOTIDE SEQUENCE [LARGE SCALE GENOMIC DNA]</scope>
    <source>
        <strain evidence="1 2">NPDC038104</strain>
    </source>
</reference>
<dbReference type="InterPro" id="IPR046657">
    <property type="entry name" value="DUF6766"/>
</dbReference>
<protein>
    <submittedName>
        <fullName evidence="1">DUF6766 family protein</fullName>
    </submittedName>
</protein>
<proteinExistence type="predicted"/>
<name>A0ABV2YF42_9ACTN</name>
<dbReference type="Proteomes" id="UP001550850">
    <property type="component" value="Unassembled WGS sequence"/>
</dbReference>
<dbReference type="RefSeq" id="WP_174721632.1">
    <property type="nucleotide sequence ID" value="NZ_BEVZ01000006.1"/>
</dbReference>
<evidence type="ECO:0000313" key="2">
    <source>
        <dbReference type="Proteomes" id="UP001550850"/>
    </source>
</evidence>
<gene>
    <name evidence="1" type="ORF">AB0E65_09020</name>
</gene>
<keyword evidence="2" id="KW-1185">Reference proteome</keyword>